<gene>
    <name evidence="3" type="ORF">IM811_002600</name>
</gene>
<evidence type="ECO:0000259" key="2">
    <source>
        <dbReference type="PROSITE" id="PS50908"/>
    </source>
</evidence>
<name>A0A8H7N4H6_BIOOC</name>
<feature type="region of interest" description="Disordered" evidence="1">
    <location>
        <begin position="1"/>
        <end position="36"/>
    </location>
</feature>
<proteinExistence type="predicted"/>
<reference evidence="3" key="1">
    <citation type="submission" date="2020-10" db="EMBL/GenBank/DDBJ databases">
        <title>High-Quality Genome Resource of Clonostachys rosea strain S41 by Oxford Nanopore Long-Read Sequencing.</title>
        <authorList>
            <person name="Wang H."/>
        </authorList>
    </citation>
    <scope>NUCLEOTIDE SEQUENCE</scope>
    <source>
        <strain evidence="3">S41</strain>
    </source>
</reference>
<dbReference type="Pfam" id="PF05773">
    <property type="entry name" value="RWD"/>
    <property type="match status" value="1"/>
</dbReference>
<accession>A0A8H7N4H6</accession>
<dbReference type="SUPFAM" id="SSF54495">
    <property type="entry name" value="UBC-like"/>
    <property type="match status" value="1"/>
</dbReference>
<dbReference type="Gene3D" id="3.10.110.10">
    <property type="entry name" value="Ubiquitin Conjugating Enzyme"/>
    <property type="match status" value="1"/>
</dbReference>
<dbReference type="EMBL" id="JADCTT010000010">
    <property type="protein sequence ID" value="KAF9747266.1"/>
    <property type="molecule type" value="Genomic_DNA"/>
</dbReference>
<dbReference type="Proteomes" id="UP000616885">
    <property type="component" value="Unassembled WGS sequence"/>
</dbReference>
<organism evidence="3 4">
    <name type="scientific">Bionectria ochroleuca</name>
    <name type="common">Gliocladium roseum</name>
    <dbReference type="NCBI Taxonomy" id="29856"/>
    <lineage>
        <taxon>Eukaryota</taxon>
        <taxon>Fungi</taxon>
        <taxon>Dikarya</taxon>
        <taxon>Ascomycota</taxon>
        <taxon>Pezizomycotina</taxon>
        <taxon>Sordariomycetes</taxon>
        <taxon>Hypocreomycetidae</taxon>
        <taxon>Hypocreales</taxon>
        <taxon>Bionectriaceae</taxon>
        <taxon>Clonostachys</taxon>
    </lineage>
</organism>
<comment type="caution">
    <text evidence="3">The sequence shown here is derived from an EMBL/GenBank/DDBJ whole genome shotgun (WGS) entry which is preliminary data.</text>
</comment>
<feature type="domain" description="RWD" evidence="2">
    <location>
        <begin position="48"/>
        <end position="109"/>
    </location>
</feature>
<dbReference type="AlphaFoldDB" id="A0A8H7N4H6"/>
<dbReference type="PROSITE" id="PS50908">
    <property type="entry name" value="RWD"/>
    <property type="match status" value="1"/>
</dbReference>
<dbReference type="InterPro" id="IPR016135">
    <property type="entry name" value="UBQ-conjugating_enzyme/RWD"/>
</dbReference>
<sequence>MAWNAPRARGTPQLDKIPAPKDLSFPGLQGTSPSVTTPRIEYEELQQNEVLALEAIYGEDFKNHTKDHQGAWKKSEPTFDIHIRAWSDDDFSVTIGFVMTATYPKSPLF</sequence>
<evidence type="ECO:0000256" key="1">
    <source>
        <dbReference type="SAM" id="MobiDB-lite"/>
    </source>
</evidence>
<dbReference type="InterPro" id="IPR006575">
    <property type="entry name" value="RWD_dom"/>
</dbReference>
<protein>
    <recommendedName>
        <fullName evidence="2">RWD domain-containing protein</fullName>
    </recommendedName>
</protein>
<evidence type="ECO:0000313" key="3">
    <source>
        <dbReference type="EMBL" id="KAF9747266.1"/>
    </source>
</evidence>
<evidence type="ECO:0000313" key="4">
    <source>
        <dbReference type="Proteomes" id="UP000616885"/>
    </source>
</evidence>